<feature type="domain" description="OmpR/PhoB-type" evidence="9">
    <location>
        <begin position="124"/>
        <end position="222"/>
    </location>
</feature>
<evidence type="ECO:0000256" key="7">
    <source>
        <dbReference type="PROSITE-ProRule" id="PRU01091"/>
    </source>
</evidence>
<dbReference type="Gene3D" id="1.10.10.10">
    <property type="entry name" value="Winged helix-like DNA-binding domain superfamily/Winged helix DNA-binding domain"/>
    <property type="match status" value="1"/>
</dbReference>
<gene>
    <name evidence="10" type="ORF">LX12_001315</name>
</gene>
<feature type="DNA-binding region" description="OmpR/PhoB-type" evidence="7">
    <location>
        <begin position="124"/>
        <end position="222"/>
    </location>
</feature>
<dbReference type="SMART" id="SM00862">
    <property type="entry name" value="Trans_reg_C"/>
    <property type="match status" value="1"/>
</dbReference>
<protein>
    <submittedName>
        <fullName evidence="10">Two-component system, OmpR family, response regulator</fullName>
    </submittedName>
</protein>
<keyword evidence="1 6" id="KW-0597">Phosphoprotein</keyword>
<dbReference type="InterPro" id="IPR039420">
    <property type="entry name" value="WalR-like"/>
</dbReference>
<proteinExistence type="predicted"/>
<dbReference type="InterPro" id="IPR001789">
    <property type="entry name" value="Sig_transdc_resp-reg_receiver"/>
</dbReference>
<dbReference type="PROSITE" id="PS51755">
    <property type="entry name" value="OMPR_PHOB"/>
    <property type="match status" value="1"/>
</dbReference>
<reference evidence="10 11" key="1">
    <citation type="submission" date="2022-06" db="EMBL/GenBank/DDBJ databases">
        <title>Genomic Encyclopedia of Archaeal and Bacterial Type Strains, Phase II (KMG-II): from individual species to whole genera.</title>
        <authorList>
            <person name="Goeker M."/>
        </authorList>
    </citation>
    <scope>NUCLEOTIDE SEQUENCE [LARGE SCALE GENOMIC DNA]</scope>
    <source>
        <strain evidence="10 11">DSM 45037</strain>
    </source>
</reference>
<accession>A0ABT1GYV6</accession>
<keyword evidence="4 7" id="KW-0238">DNA-binding</keyword>
<keyword evidence="2" id="KW-0902">Two-component regulatory system</keyword>
<evidence type="ECO:0000256" key="6">
    <source>
        <dbReference type="PROSITE-ProRule" id="PRU00169"/>
    </source>
</evidence>
<organism evidence="10 11">
    <name type="scientific">Williamsia serinedens</name>
    <dbReference type="NCBI Taxonomy" id="391736"/>
    <lineage>
        <taxon>Bacteria</taxon>
        <taxon>Bacillati</taxon>
        <taxon>Actinomycetota</taxon>
        <taxon>Actinomycetes</taxon>
        <taxon>Mycobacteriales</taxon>
        <taxon>Nocardiaceae</taxon>
        <taxon>Williamsia</taxon>
    </lineage>
</organism>
<dbReference type="Gene3D" id="3.40.50.2300">
    <property type="match status" value="1"/>
</dbReference>
<dbReference type="Pfam" id="PF00486">
    <property type="entry name" value="Trans_reg_C"/>
    <property type="match status" value="1"/>
</dbReference>
<keyword evidence="5" id="KW-0804">Transcription</keyword>
<dbReference type="PROSITE" id="PS50110">
    <property type="entry name" value="RESPONSE_REGULATORY"/>
    <property type="match status" value="1"/>
</dbReference>
<evidence type="ECO:0000313" key="11">
    <source>
        <dbReference type="Proteomes" id="UP001205740"/>
    </source>
</evidence>
<evidence type="ECO:0000256" key="5">
    <source>
        <dbReference type="ARBA" id="ARBA00023163"/>
    </source>
</evidence>
<evidence type="ECO:0000259" key="9">
    <source>
        <dbReference type="PROSITE" id="PS51755"/>
    </source>
</evidence>
<evidence type="ECO:0000313" key="10">
    <source>
        <dbReference type="EMBL" id="MCP2160136.1"/>
    </source>
</evidence>
<keyword evidence="3" id="KW-0805">Transcription regulation</keyword>
<dbReference type="Gene3D" id="6.10.250.690">
    <property type="match status" value="1"/>
</dbReference>
<dbReference type="PANTHER" id="PTHR48111">
    <property type="entry name" value="REGULATOR OF RPOS"/>
    <property type="match status" value="1"/>
</dbReference>
<dbReference type="Pfam" id="PF00072">
    <property type="entry name" value="Response_reg"/>
    <property type="match status" value="1"/>
</dbReference>
<dbReference type="SMART" id="SM00448">
    <property type="entry name" value="REC"/>
    <property type="match status" value="1"/>
</dbReference>
<dbReference type="RefSeq" id="WP_253653890.1">
    <property type="nucleotide sequence ID" value="NZ_BAAAOE010000001.1"/>
</dbReference>
<dbReference type="InterPro" id="IPR036388">
    <property type="entry name" value="WH-like_DNA-bd_sf"/>
</dbReference>
<evidence type="ECO:0000256" key="3">
    <source>
        <dbReference type="ARBA" id="ARBA00023015"/>
    </source>
</evidence>
<dbReference type="EMBL" id="JAMTCG010000002">
    <property type="protein sequence ID" value="MCP2160136.1"/>
    <property type="molecule type" value="Genomic_DNA"/>
</dbReference>
<dbReference type="Proteomes" id="UP001205740">
    <property type="component" value="Unassembled WGS sequence"/>
</dbReference>
<evidence type="ECO:0000259" key="8">
    <source>
        <dbReference type="PROSITE" id="PS50110"/>
    </source>
</evidence>
<dbReference type="SUPFAM" id="SSF52172">
    <property type="entry name" value="CheY-like"/>
    <property type="match status" value="1"/>
</dbReference>
<feature type="modified residue" description="4-aspartylphosphate" evidence="6">
    <location>
        <position position="51"/>
    </location>
</feature>
<dbReference type="CDD" id="cd00383">
    <property type="entry name" value="trans_reg_C"/>
    <property type="match status" value="1"/>
</dbReference>
<dbReference type="InterPro" id="IPR001867">
    <property type="entry name" value="OmpR/PhoB-type_DNA-bd"/>
</dbReference>
<name>A0ABT1GYV6_9NOCA</name>
<evidence type="ECO:0000256" key="2">
    <source>
        <dbReference type="ARBA" id="ARBA00023012"/>
    </source>
</evidence>
<sequence length="224" mass="24951">MRILVVEDDRNAAETLRRTLVAQGWAVDVVHDGDTGLARATHGDYHAVVLDIMLPGRNGYEVVRELRHREVWTPVMMLTAKDGEYDQIDAFDLGADDYLVKPFPVHVMVARLRALIRRGAPERPSVLTAGSLVLDPAAHTVSRRGTELAPTPREFAVLEFLMRNVGVAVSKADILHAVWDAHFEGDENVVEVYIGYLRRRIDKPFGCASIETVRGVGYRLVAVD</sequence>
<keyword evidence="11" id="KW-1185">Reference proteome</keyword>
<dbReference type="PANTHER" id="PTHR48111:SF1">
    <property type="entry name" value="TWO-COMPONENT RESPONSE REGULATOR ORR33"/>
    <property type="match status" value="1"/>
</dbReference>
<evidence type="ECO:0000256" key="1">
    <source>
        <dbReference type="ARBA" id="ARBA00022553"/>
    </source>
</evidence>
<feature type="domain" description="Response regulatory" evidence="8">
    <location>
        <begin position="2"/>
        <end position="116"/>
    </location>
</feature>
<dbReference type="InterPro" id="IPR011006">
    <property type="entry name" value="CheY-like_superfamily"/>
</dbReference>
<comment type="caution">
    <text evidence="10">The sequence shown here is derived from an EMBL/GenBank/DDBJ whole genome shotgun (WGS) entry which is preliminary data.</text>
</comment>
<evidence type="ECO:0000256" key="4">
    <source>
        <dbReference type="ARBA" id="ARBA00023125"/>
    </source>
</evidence>